<proteinExistence type="predicted"/>
<dbReference type="EMBL" id="BSXU01012372">
    <property type="protein sequence ID" value="GME77035.1"/>
    <property type="molecule type" value="Genomic_DNA"/>
</dbReference>
<name>A0A9W6WJ69_AMBMO</name>
<comment type="caution">
    <text evidence="1">The sequence shown here is derived from an EMBL/GenBank/DDBJ whole genome shotgun (WGS) entry which is preliminary data.</text>
</comment>
<evidence type="ECO:0000313" key="2">
    <source>
        <dbReference type="Proteomes" id="UP001165063"/>
    </source>
</evidence>
<reference evidence="1" key="1">
    <citation type="submission" date="2023-04" db="EMBL/GenBank/DDBJ databases">
        <title>Ambrosiozyma monospora NBRC 1965.</title>
        <authorList>
            <person name="Ichikawa N."/>
            <person name="Sato H."/>
            <person name="Tonouchi N."/>
        </authorList>
    </citation>
    <scope>NUCLEOTIDE SEQUENCE</scope>
    <source>
        <strain evidence="1">NBRC 1965</strain>
    </source>
</reference>
<evidence type="ECO:0000313" key="1">
    <source>
        <dbReference type="EMBL" id="GME77035.1"/>
    </source>
</evidence>
<protein>
    <submittedName>
        <fullName evidence="1">Unnamed protein product</fullName>
    </submittedName>
</protein>
<keyword evidence="2" id="KW-1185">Reference proteome</keyword>
<sequence length="221" mass="24552">MLKLPGTLPNSVPSLGGELRALSSLGGQDTSLSTPLSNNTNNNQILQAVLQLSKTKDIASFKDVNELLNSLPTLSNQQNGPSTTPAPVPYNRIHLQNNNNQVPASFQSIITASQTAGVENNKYFQILAKDGASLKNSNVMRDILPHLTEIIKGQEVFNEKNGQQVRFKLDIHQYFDQANVPYKRLYPCFPSHMEEKDTDLLYALLGGTATERYEITQYKNF</sequence>
<gene>
    <name evidence="1" type="ORF">Amon01_000959300</name>
</gene>
<dbReference type="Proteomes" id="UP001165063">
    <property type="component" value="Unassembled WGS sequence"/>
</dbReference>
<organism evidence="1 2">
    <name type="scientific">Ambrosiozyma monospora</name>
    <name type="common">Yeast</name>
    <name type="synonym">Endomycopsis monosporus</name>
    <dbReference type="NCBI Taxonomy" id="43982"/>
    <lineage>
        <taxon>Eukaryota</taxon>
        <taxon>Fungi</taxon>
        <taxon>Dikarya</taxon>
        <taxon>Ascomycota</taxon>
        <taxon>Saccharomycotina</taxon>
        <taxon>Pichiomycetes</taxon>
        <taxon>Pichiales</taxon>
        <taxon>Pichiaceae</taxon>
        <taxon>Ambrosiozyma</taxon>
    </lineage>
</organism>
<accession>A0A9W6WJ69</accession>
<dbReference type="AlphaFoldDB" id="A0A9W6WJ69"/>